<feature type="transmembrane region" description="Helical" evidence="6">
    <location>
        <begin position="12"/>
        <end position="29"/>
    </location>
</feature>
<proteinExistence type="predicted"/>
<evidence type="ECO:0000256" key="4">
    <source>
        <dbReference type="ARBA" id="ARBA00022989"/>
    </source>
</evidence>
<name>A0ABU0A129_9BACI</name>
<dbReference type="InterPro" id="IPR039072">
    <property type="entry name" value="ATP_synth_I_Bacilli"/>
</dbReference>
<dbReference type="RefSeq" id="WP_307330519.1">
    <property type="nucleotide sequence ID" value="NZ_JAUSUG010000024.1"/>
</dbReference>
<dbReference type="InterPro" id="IPR005598">
    <property type="entry name" value="ATP_synth_I"/>
</dbReference>
<evidence type="ECO:0000256" key="5">
    <source>
        <dbReference type="ARBA" id="ARBA00023136"/>
    </source>
</evidence>
<dbReference type="PANTHER" id="PTHR40035:SF1">
    <property type="entry name" value="ATP SYNTHASE PROTEIN I"/>
    <property type="match status" value="1"/>
</dbReference>
<accession>A0ABU0A129</accession>
<keyword evidence="4 6" id="KW-1133">Transmembrane helix</keyword>
<evidence type="ECO:0000256" key="3">
    <source>
        <dbReference type="ARBA" id="ARBA00022692"/>
    </source>
</evidence>
<reference evidence="7 8" key="1">
    <citation type="submission" date="2023-07" db="EMBL/GenBank/DDBJ databases">
        <title>Genomic Encyclopedia of Type Strains, Phase IV (KMG-IV): sequencing the most valuable type-strain genomes for metagenomic binning, comparative biology and taxonomic classification.</title>
        <authorList>
            <person name="Goeker M."/>
        </authorList>
    </citation>
    <scope>NUCLEOTIDE SEQUENCE [LARGE SCALE GENOMIC DNA]</scope>
    <source>
        <strain evidence="7 8">DSM 9768</strain>
    </source>
</reference>
<gene>
    <name evidence="7" type="ORF">J2S74_004650</name>
</gene>
<dbReference type="Proteomes" id="UP001230005">
    <property type="component" value="Unassembled WGS sequence"/>
</dbReference>
<evidence type="ECO:0000313" key="7">
    <source>
        <dbReference type="EMBL" id="MDQ0257192.1"/>
    </source>
</evidence>
<evidence type="ECO:0000256" key="6">
    <source>
        <dbReference type="SAM" id="Phobius"/>
    </source>
</evidence>
<dbReference type="PANTHER" id="PTHR40035">
    <property type="entry name" value="ATP SYNTHASE PROTEIN I"/>
    <property type="match status" value="1"/>
</dbReference>
<keyword evidence="2" id="KW-1003">Cell membrane</keyword>
<dbReference type="Pfam" id="PF03899">
    <property type="entry name" value="ATP-synt_I"/>
    <property type="match status" value="1"/>
</dbReference>
<feature type="transmembrane region" description="Helical" evidence="6">
    <location>
        <begin position="97"/>
        <end position="119"/>
    </location>
</feature>
<keyword evidence="5 6" id="KW-0472">Membrane</keyword>
<evidence type="ECO:0000256" key="1">
    <source>
        <dbReference type="ARBA" id="ARBA00004651"/>
    </source>
</evidence>
<protein>
    <submittedName>
        <fullName evidence="7">ATP synthase protein I</fullName>
    </submittedName>
</protein>
<keyword evidence="8" id="KW-1185">Reference proteome</keyword>
<keyword evidence="3 6" id="KW-0812">Transmembrane</keyword>
<organism evidence="7 8">
    <name type="scientific">Evansella vedderi</name>
    <dbReference type="NCBI Taxonomy" id="38282"/>
    <lineage>
        <taxon>Bacteria</taxon>
        <taxon>Bacillati</taxon>
        <taxon>Bacillota</taxon>
        <taxon>Bacilli</taxon>
        <taxon>Bacillales</taxon>
        <taxon>Bacillaceae</taxon>
        <taxon>Evansella</taxon>
    </lineage>
</organism>
<feature type="transmembrane region" description="Helical" evidence="6">
    <location>
        <begin position="68"/>
        <end position="91"/>
    </location>
</feature>
<dbReference type="EMBL" id="JAUSUG010000024">
    <property type="protein sequence ID" value="MDQ0257192.1"/>
    <property type="molecule type" value="Genomic_DNA"/>
</dbReference>
<feature type="transmembrane region" description="Helical" evidence="6">
    <location>
        <begin position="35"/>
        <end position="56"/>
    </location>
</feature>
<evidence type="ECO:0000256" key="2">
    <source>
        <dbReference type="ARBA" id="ARBA00022475"/>
    </source>
</evidence>
<comment type="subcellular location">
    <subcellularLocation>
        <location evidence="1">Cell membrane</location>
        <topology evidence="1">Multi-pass membrane protein</topology>
    </subcellularLocation>
</comment>
<comment type="caution">
    <text evidence="7">The sequence shown here is derived from an EMBL/GenBank/DDBJ whole genome shotgun (WGS) entry which is preliminary data.</text>
</comment>
<evidence type="ECO:0000313" key="8">
    <source>
        <dbReference type="Proteomes" id="UP001230005"/>
    </source>
</evidence>
<sequence length="135" mass="15193">MNDYKAVAKRYCMYTVILIIIFLIIALFFTSQRFFLGLALGTAFSLLNLLSTYHQVKSIGTILEGGTVRWTFGTATRIITAVLGVFIGMQFPQYFDLMGVIIGLMITYVLILIEPIFFFKQLNNQTGAGEGNREN</sequence>